<keyword evidence="6" id="KW-0812">Transmembrane</keyword>
<accession>W9XPT1</accession>
<keyword evidence="1" id="KW-0808">Transferase</keyword>
<evidence type="ECO:0000259" key="7">
    <source>
        <dbReference type="PROSITE" id="PS50011"/>
    </source>
</evidence>
<keyword evidence="6" id="KW-1133">Transmembrane helix</keyword>
<dbReference type="PROSITE" id="PS50011">
    <property type="entry name" value="PROTEIN_KINASE_DOM"/>
    <property type="match status" value="1"/>
</dbReference>
<sequence length="543" mass="60902">MMIGNGLEILSHTRVTKVSYSTPAPQREEFQSFVQLIEFEKLKDQLLDDTVTAIELRLESSEAEVSNILPRDFLLGTTAPDGHTNRYLDHACRISIIIHEDSSRILYPPYTDDDSWPPKILLSEIQTQDHITSSAILVQVLDNTRASYIYKPIERPFYEQSDTTVILQELENLKQCRGRPYIAQLFAVIVSTNPFQTRTCANNQQVIRGFLLEYYSGGTLERCLQEKSWTDLPWRQWPVQIGHGLQTLHCRGITHMDLKPSNIVLDDHGIAVIIDISGIGGVTWNWLAPELRERVGADAHFTFEEGRGGDIWAYGKLLVEIAKSVGRIEGVQRMFDIGTDIINQSPQSRTSLPELIWSLQSEEQEHFLVEKRRRWKTEQGRLKYGLSSRTSHQINSVSCSSSLAKQAAGSPVVSCERKKSRRTIISALRALSLTTHAAGEALFFGIDSLEISFLREAGVIFALYAVGTIIFAYLALSQIEDTMYFKEDHVVVPLEVIESKLMPQDNVIEGSDPISSPIEVDGVNTGRSKAGVSGQVSPAKLEN</sequence>
<organism evidence="8 9">
    <name type="scientific">Capronia epimyces CBS 606.96</name>
    <dbReference type="NCBI Taxonomy" id="1182542"/>
    <lineage>
        <taxon>Eukaryota</taxon>
        <taxon>Fungi</taxon>
        <taxon>Dikarya</taxon>
        <taxon>Ascomycota</taxon>
        <taxon>Pezizomycotina</taxon>
        <taxon>Eurotiomycetes</taxon>
        <taxon>Chaetothyriomycetidae</taxon>
        <taxon>Chaetothyriales</taxon>
        <taxon>Herpotrichiellaceae</taxon>
        <taxon>Capronia</taxon>
    </lineage>
</organism>
<dbReference type="Proteomes" id="UP000019478">
    <property type="component" value="Unassembled WGS sequence"/>
</dbReference>
<dbReference type="GO" id="GO:0004674">
    <property type="term" value="F:protein serine/threonine kinase activity"/>
    <property type="evidence" value="ECO:0007669"/>
    <property type="project" value="UniProtKB-KW"/>
</dbReference>
<feature type="domain" description="Protein kinase" evidence="7">
    <location>
        <begin position="122"/>
        <end position="395"/>
    </location>
</feature>
<evidence type="ECO:0000256" key="6">
    <source>
        <dbReference type="SAM" id="Phobius"/>
    </source>
</evidence>
<feature type="transmembrane region" description="Helical" evidence="6">
    <location>
        <begin position="458"/>
        <end position="476"/>
    </location>
</feature>
<dbReference type="eggNOG" id="KOG0192">
    <property type="taxonomic scope" value="Eukaryota"/>
</dbReference>
<dbReference type="AlphaFoldDB" id="W9XPT1"/>
<evidence type="ECO:0000256" key="1">
    <source>
        <dbReference type="ARBA" id="ARBA00022679"/>
    </source>
</evidence>
<keyword evidence="8" id="KW-0723">Serine/threonine-protein kinase</keyword>
<dbReference type="InterPro" id="IPR000719">
    <property type="entry name" value="Prot_kinase_dom"/>
</dbReference>
<proteinExistence type="predicted"/>
<protein>
    <submittedName>
        <fullName evidence="8">Serine/threonine protein kinase</fullName>
    </submittedName>
</protein>
<dbReference type="Pfam" id="PF00069">
    <property type="entry name" value="Pkinase"/>
    <property type="match status" value="1"/>
</dbReference>
<dbReference type="RefSeq" id="XP_007734361.1">
    <property type="nucleotide sequence ID" value="XM_007736171.1"/>
</dbReference>
<dbReference type="OrthoDB" id="4204376at2759"/>
<evidence type="ECO:0000256" key="3">
    <source>
        <dbReference type="ARBA" id="ARBA00022777"/>
    </source>
</evidence>
<keyword evidence="6" id="KW-0472">Membrane</keyword>
<keyword evidence="9" id="KW-1185">Reference proteome</keyword>
<name>W9XPT1_9EURO</name>
<feature type="region of interest" description="Disordered" evidence="5">
    <location>
        <begin position="508"/>
        <end position="543"/>
    </location>
</feature>
<dbReference type="HOGENOM" id="CLU_501516_0_0_1"/>
<gene>
    <name evidence="8" type="ORF">A1O3_06051</name>
</gene>
<dbReference type="InterPro" id="IPR011009">
    <property type="entry name" value="Kinase-like_dom_sf"/>
</dbReference>
<evidence type="ECO:0000256" key="4">
    <source>
        <dbReference type="ARBA" id="ARBA00022840"/>
    </source>
</evidence>
<evidence type="ECO:0000256" key="2">
    <source>
        <dbReference type="ARBA" id="ARBA00022741"/>
    </source>
</evidence>
<evidence type="ECO:0000256" key="5">
    <source>
        <dbReference type="SAM" id="MobiDB-lite"/>
    </source>
</evidence>
<dbReference type="Gene3D" id="1.10.510.10">
    <property type="entry name" value="Transferase(Phosphotransferase) domain 1"/>
    <property type="match status" value="1"/>
</dbReference>
<dbReference type="GO" id="GO:0005524">
    <property type="term" value="F:ATP binding"/>
    <property type="evidence" value="ECO:0007669"/>
    <property type="project" value="UniProtKB-KW"/>
</dbReference>
<dbReference type="EMBL" id="AMGY01000005">
    <property type="protein sequence ID" value="EXJ82238.1"/>
    <property type="molecule type" value="Genomic_DNA"/>
</dbReference>
<dbReference type="PANTHER" id="PTHR44329">
    <property type="entry name" value="SERINE/THREONINE-PROTEIN KINASE TNNI3K-RELATED"/>
    <property type="match status" value="1"/>
</dbReference>
<dbReference type="InterPro" id="IPR051681">
    <property type="entry name" value="Ser/Thr_Kinases-Pseudokinases"/>
</dbReference>
<dbReference type="InterPro" id="IPR008271">
    <property type="entry name" value="Ser/Thr_kinase_AS"/>
</dbReference>
<dbReference type="GeneID" id="19170161"/>
<dbReference type="SMART" id="SM00220">
    <property type="entry name" value="S_TKc"/>
    <property type="match status" value="1"/>
</dbReference>
<keyword evidence="3 8" id="KW-0418">Kinase</keyword>
<dbReference type="SUPFAM" id="SSF56112">
    <property type="entry name" value="Protein kinase-like (PK-like)"/>
    <property type="match status" value="1"/>
</dbReference>
<dbReference type="PROSITE" id="PS00108">
    <property type="entry name" value="PROTEIN_KINASE_ST"/>
    <property type="match status" value="1"/>
</dbReference>
<dbReference type="PANTHER" id="PTHR44329:SF288">
    <property type="entry name" value="MITOGEN-ACTIVATED PROTEIN KINASE KINASE KINASE 20"/>
    <property type="match status" value="1"/>
</dbReference>
<evidence type="ECO:0000313" key="8">
    <source>
        <dbReference type="EMBL" id="EXJ82238.1"/>
    </source>
</evidence>
<keyword evidence="4" id="KW-0067">ATP-binding</keyword>
<dbReference type="STRING" id="1182542.W9XPT1"/>
<keyword evidence="2" id="KW-0547">Nucleotide-binding</keyword>
<comment type="caution">
    <text evidence="8">The sequence shown here is derived from an EMBL/GenBank/DDBJ whole genome shotgun (WGS) entry which is preliminary data.</text>
</comment>
<reference evidence="8 9" key="1">
    <citation type="submission" date="2013-03" db="EMBL/GenBank/DDBJ databases">
        <title>The Genome Sequence of Capronia epimyces CBS 606.96.</title>
        <authorList>
            <consortium name="The Broad Institute Genomics Platform"/>
            <person name="Cuomo C."/>
            <person name="de Hoog S."/>
            <person name="Gorbushina A."/>
            <person name="Walker B."/>
            <person name="Young S.K."/>
            <person name="Zeng Q."/>
            <person name="Gargeya S."/>
            <person name="Fitzgerald M."/>
            <person name="Haas B."/>
            <person name="Abouelleil A."/>
            <person name="Allen A.W."/>
            <person name="Alvarado L."/>
            <person name="Arachchi H.M."/>
            <person name="Berlin A.M."/>
            <person name="Chapman S.B."/>
            <person name="Gainer-Dewar J."/>
            <person name="Goldberg J."/>
            <person name="Griggs A."/>
            <person name="Gujja S."/>
            <person name="Hansen M."/>
            <person name="Howarth C."/>
            <person name="Imamovic A."/>
            <person name="Ireland A."/>
            <person name="Larimer J."/>
            <person name="McCowan C."/>
            <person name="Murphy C."/>
            <person name="Pearson M."/>
            <person name="Poon T.W."/>
            <person name="Priest M."/>
            <person name="Roberts A."/>
            <person name="Saif S."/>
            <person name="Shea T."/>
            <person name="Sisk P."/>
            <person name="Sykes S."/>
            <person name="Wortman J."/>
            <person name="Nusbaum C."/>
            <person name="Birren B."/>
        </authorList>
    </citation>
    <scope>NUCLEOTIDE SEQUENCE [LARGE SCALE GENOMIC DNA]</scope>
    <source>
        <strain evidence="8 9">CBS 606.96</strain>
    </source>
</reference>
<evidence type="ECO:0000313" key="9">
    <source>
        <dbReference type="Proteomes" id="UP000019478"/>
    </source>
</evidence>